<organism evidence="1 2">
    <name type="scientific">Pelobates cultripes</name>
    <name type="common">Western spadefoot toad</name>
    <dbReference type="NCBI Taxonomy" id="61616"/>
    <lineage>
        <taxon>Eukaryota</taxon>
        <taxon>Metazoa</taxon>
        <taxon>Chordata</taxon>
        <taxon>Craniata</taxon>
        <taxon>Vertebrata</taxon>
        <taxon>Euteleostomi</taxon>
        <taxon>Amphibia</taxon>
        <taxon>Batrachia</taxon>
        <taxon>Anura</taxon>
        <taxon>Pelobatoidea</taxon>
        <taxon>Pelobatidae</taxon>
        <taxon>Pelobates</taxon>
    </lineage>
</organism>
<protein>
    <submittedName>
        <fullName evidence="1">Uncharacterized protein</fullName>
    </submittedName>
</protein>
<dbReference type="Proteomes" id="UP001295444">
    <property type="component" value="Chromosome 04"/>
</dbReference>
<proteinExistence type="predicted"/>
<evidence type="ECO:0000313" key="2">
    <source>
        <dbReference type="Proteomes" id="UP001295444"/>
    </source>
</evidence>
<name>A0AAD1S104_PELCU</name>
<evidence type="ECO:0000313" key="1">
    <source>
        <dbReference type="EMBL" id="CAH2285010.1"/>
    </source>
</evidence>
<reference evidence="1" key="1">
    <citation type="submission" date="2022-03" db="EMBL/GenBank/DDBJ databases">
        <authorList>
            <person name="Alioto T."/>
            <person name="Alioto T."/>
            <person name="Gomez Garrido J."/>
        </authorList>
    </citation>
    <scope>NUCLEOTIDE SEQUENCE</scope>
</reference>
<dbReference type="AlphaFoldDB" id="A0AAD1S104"/>
<accession>A0AAD1S104</accession>
<gene>
    <name evidence="1" type="ORF">PECUL_23A027216</name>
</gene>
<feature type="non-terminal residue" evidence="1">
    <location>
        <position position="70"/>
    </location>
</feature>
<keyword evidence="2" id="KW-1185">Reference proteome</keyword>
<sequence length="70" mass="7854">MIQKLSQDATITIRPADKGGGIVIQNYRDYALEIQRQLDDVDTYQILKGDPTMDIAQKIQETLTFGLRAG</sequence>
<dbReference type="EMBL" id="OW240915">
    <property type="protein sequence ID" value="CAH2285010.1"/>
    <property type="molecule type" value="Genomic_DNA"/>
</dbReference>